<dbReference type="FunFam" id="3.90.1150.10:FF:000007">
    <property type="entry name" value="Glycine dehydrogenase (decarboxylating), mitochondrial"/>
    <property type="match status" value="1"/>
</dbReference>
<comment type="cofactor">
    <cofactor evidence="1 8 9">
        <name>pyridoxal 5'-phosphate</name>
        <dbReference type="ChEBI" id="CHEBI:597326"/>
    </cofactor>
</comment>
<comment type="similarity">
    <text evidence="3 8">Belongs to the GcvP family.</text>
</comment>
<dbReference type="Pfam" id="PF21478">
    <property type="entry name" value="GcvP2_C"/>
    <property type="match status" value="1"/>
</dbReference>
<dbReference type="GO" id="GO:0005829">
    <property type="term" value="C:cytosol"/>
    <property type="evidence" value="ECO:0007669"/>
    <property type="project" value="TreeGrafter"/>
</dbReference>
<evidence type="ECO:0000256" key="5">
    <source>
        <dbReference type="ARBA" id="ARBA00023002"/>
    </source>
</evidence>
<dbReference type="Gene3D" id="3.40.640.10">
    <property type="entry name" value="Type I PLP-dependent aspartate aminotransferase-like (Major domain)"/>
    <property type="match status" value="2"/>
</dbReference>
<dbReference type="EC" id="1.4.4.2" evidence="8"/>
<feature type="modified residue" description="N6-(pyridoxal phosphate)lysine" evidence="8 9">
    <location>
        <position position="714"/>
    </location>
</feature>
<sequence length="966" mass="105413">MVSYAPIPKSSDRQIATEGKQNLDNFRKRHIGPNSDDIEQMLGVLGLPSLDVLINKTVPQAIRLQGALNLPEAQTEYAALAKLKQIAEKNQVFRSFIGMGYYDCITPAVIARNILENPGWYTAYTPYQPEIAQGRLEALLNFQTMIIDLTGLEIANASLLDEATAAAEAMSLSYGVCKNKANTYFVSRDCHPQTIDVLQTRAEPLGINIIIGDHQTFDFEKPIFGAILQYPASDGTIYDYRAFIEKAHANGALVTVAADPLSLTLLTPPGEFGADIAIGSTQRFGIPLGFGGPHAAYMATKEEYKRQVPGRIVGVSKDAQGKPALRLALQTREQHIRREKATSNICTAQVLLAVMASMYAVYHGPDGLKAIAENIHNLTGILADGLKRLGYKISSESFFDTLQVELGTHSLEKILEGCQEHNINLRIFDETAVGISLDETTTVDDVQDLLEIFALGKELSFTIAELTAAPLPLSRSSSYLTHPVFNRYHSETELLRYLHKLESKDLSLTTSMIPLGSCTMKLNATSEMIPVTWAEFGKIHPFAPPSQTRGYQILFQQLEAWLAEITGFAGISLQPNAGSQGEYAGLLVIRHYHASRNEGHRNVCLIPTSAHGTNPASAVMCGMKVVAVACDADGNIDIADLKAKAEKHSHELAALMVTYPSTHGVFEEAIQEICEIVHKHGGQVYMDGANMNAQVGICRPGDIGADVCHLNLHKTFCIPHGGGGPGMGPIGVASHLVPFLPGHPVISLNKTQHSQGAVAAAPWGSASILVISWMYIAMMGADGLTEATKVAILNANYIAKRLEEYYPVLYKGKNGLVAHECILDLRSLKKSAAIEIDDVAKRLMDYGFHAPTVSWPVAGTIMVEPTESESKAELDRFCEALISIRQEIAEIENGKMDAQDNLLKNAPHTVESLITGEWHHSYSREQAAYPAPWTREHKFWPAVGRIDAAFGDRNFVCSCLPMDAYS</sequence>
<dbReference type="CDD" id="cd00613">
    <property type="entry name" value="GDC-P"/>
    <property type="match status" value="2"/>
</dbReference>
<feature type="domain" description="Glycine cleavage system P-protein N-terminal" evidence="10">
    <location>
        <begin position="28"/>
        <end position="453"/>
    </location>
</feature>
<evidence type="ECO:0000256" key="9">
    <source>
        <dbReference type="PIRSR" id="PIRSR603437-50"/>
    </source>
</evidence>
<dbReference type="FunFam" id="3.40.640.10:FF:000007">
    <property type="entry name" value="glycine dehydrogenase (Decarboxylating), mitochondrial"/>
    <property type="match status" value="1"/>
</dbReference>
<dbReference type="Gene3D" id="3.90.1150.10">
    <property type="entry name" value="Aspartate Aminotransferase, domain 1"/>
    <property type="match status" value="2"/>
</dbReference>
<dbReference type="InterPro" id="IPR049315">
    <property type="entry name" value="GDC-P_N"/>
</dbReference>
<feature type="domain" description="Glycine cleavage system P-protein N-terminal" evidence="10">
    <location>
        <begin position="488"/>
        <end position="747"/>
    </location>
</feature>
<feature type="domain" description="Glycine dehydrogenase C-terminal" evidence="11">
    <location>
        <begin position="787"/>
        <end position="908"/>
    </location>
</feature>
<evidence type="ECO:0000259" key="10">
    <source>
        <dbReference type="Pfam" id="PF02347"/>
    </source>
</evidence>
<accession>A0A1Z4MVQ1</accession>
<evidence type="ECO:0000259" key="11">
    <source>
        <dbReference type="Pfam" id="PF21478"/>
    </source>
</evidence>
<evidence type="ECO:0000313" key="13">
    <source>
        <dbReference type="Proteomes" id="UP000218785"/>
    </source>
</evidence>
<keyword evidence="4 8" id="KW-0663">Pyridoxal phosphate</keyword>
<comment type="function">
    <text evidence="2 8">The glycine cleavage system catalyzes the degradation of glycine. The P protein binds the alpha-amino group of glycine through its pyridoxal phosphate cofactor; CO(2) is released and the remaining methylamine moiety is then transferred to the lipoamide cofactor of the H protein.</text>
</comment>
<evidence type="ECO:0000256" key="7">
    <source>
        <dbReference type="ARBA" id="ARBA00049026"/>
    </source>
</evidence>
<dbReference type="GO" id="GO:0004375">
    <property type="term" value="F:glycine dehydrogenase (decarboxylating) activity"/>
    <property type="evidence" value="ECO:0007669"/>
    <property type="project" value="UniProtKB-EC"/>
</dbReference>
<reference evidence="12 13" key="1">
    <citation type="submission" date="2017-06" db="EMBL/GenBank/DDBJ databases">
        <title>Genome sequencing of cyanobaciteial culture collection at National Institute for Environmental Studies (NIES).</title>
        <authorList>
            <person name="Hirose Y."/>
            <person name="Shimura Y."/>
            <person name="Fujisawa T."/>
            <person name="Nakamura Y."/>
            <person name="Kawachi M."/>
        </authorList>
    </citation>
    <scope>NUCLEOTIDE SEQUENCE [LARGE SCALE GENOMIC DNA]</scope>
    <source>
        <strain evidence="12 13">NIES-37</strain>
    </source>
</reference>
<dbReference type="NCBIfam" id="TIGR00461">
    <property type="entry name" value="gcvP"/>
    <property type="match status" value="1"/>
</dbReference>
<protein>
    <recommendedName>
        <fullName evidence="8">Glycine dehydrogenase (decarboxylating)</fullName>
        <ecNumber evidence="8">1.4.4.2</ecNumber>
    </recommendedName>
    <alternativeName>
        <fullName evidence="8">Glycine cleavage system P-protein</fullName>
    </alternativeName>
    <alternativeName>
        <fullName evidence="8">Glycine decarboxylase</fullName>
    </alternativeName>
    <alternativeName>
        <fullName evidence="8">Glycine dehydrogenase (aminomethyl-transferring)</fullName>
    </alternativeName>
</protein>
<dbReference type="InterPro" id="IPR003437">
    <property type="entry name" value="GcvP"/>
</dbReference>
<dbReference type="GO" id="GO:0016594">
    <property type="term" value="F:glycine binding"/>
    <property type="evidence" value="ECO:0007669"/>
    <property type="project" value="TreeGrafter"/>
</dbReference>
<gene>
    <name evidence="8" type="primary">gcvP</name>
    <name evidence="12" type="ORF">NIES37_14450</name>
</gene>
<dbReference type="KEGG" id="ttq:NIES37_14450"/>
<dbReference type="Pfam" id="PF02347">
    <property type="entry name" value="GDC-P"/>
    <property type="match status" value="2"/>
</dbReference>
<dbReference type="GO" id="GO:0019464">
    <property type="term" value="P:glycine decarboxylation via glycine cleavage system"/>
    <property type="evidence" value="ECO:0007669"/>
    <property type="project" value="UniProtKB-UniRule"/>
</dbReference>
<dbReference type="AlphaFoldDB" id="A0A1Z4MVQ1"/>
<evidence type="ECO:0000256" key="8">
    <source>
        <dbReference type="HAMAP-Rule" id="MF_00711"/>
    </source>
</evidence>
<dbReference type="GO" id="GO:0005960">
    <property type="term" value="C:glycine cleavage complex"/>
    <property type="evidence" value="ECO:0007669"/>
    <property type="project" value="TreeGrafter"/>
</dbReference>
<dbReference type="NCBIfam" id="NF003346">
    <property type="entry name" value="PRK04366.1"/>
    <property type="match status" value="1"/>
</dbReference>
<evidence type="ECO:0000256" key="2">
    <source>
        <dbReference type="ARBA" id="ARBA00003788"/>
    </source>
</evidence>
<dbReference type="EMBL" id="AP018248">
    <property type="protein sequence ID" value="BAY97503.1"/>
    <property type="molecule type" value="Genomic_DNA"/>
</dbReference>
<comment type="catalytic activity">
    <reaction evidence="7 8">
        <text>N(6)-[(R)-lipoyl]-L-lysyl-[glycine-cleavage complex H protein] + glycine + H(+) = N(6)-[(R)-S(8)-aminomethyldihydrolipoyl]-L-lysyl-[glycine-cleavage complex H protein] + CO2</text>
        <dbReference type="Rhea" id="RHEA:24304"/>
        <dbReference type="Rhea" id="RHEA-COMP:10494"/>
        <dbReference type="Rhea" id="RHEA-COMP:10495"/>
        <dbReference type="ChEBI" id="CHEBI:15378"/>
        <dbReference type="ChEBI" id="CHEBI:16526"/>
        <dbReference type="ChEBI" id="CHEBI:57305"/>
        <dbReference type="ChEBI" id="CHEBI:83099"/>
        <dbReference type="ChEBI" id="CHEBI:83143"/>
        <dbReference type="EC" id="1.4.4.2"/>
    </reaction>
</comment>
<dbReference type="InterPro" id="IPR049316">
    <property type="entry name" value="GDC-P_C"/>
</dbReference>
<evidence type="ECO:0000256" key="1">
    <source>
        <dbReference type="ARBA" id="ARBA00001933"/>
    </source>
</evidence>
<evidence type="ECO:0000313" key="12">
    <source>
        <dbReference type="EMBL" id="BAY97503.1"/>
    </source>
</evidence>
<dbReference type="SUPFAM" id="SSF53383">
    <property type="entry name" value="PLP-dependent transferases"/>
    <property type="match status" value="2"/>
</dbReference>
<keyword evidence="5 8" id="KW-0560">Oxidoreductase</keyword>
<dbReference type="PANTHER" id="PTHR11773">
    <property type="entry name" value="GLYCINE DEHYDROGENASE, DECARBOXYLATING"/>
    <property type="match status" value="1"/>
</dbReference>
<dbReference type="FunFam" id="3.40.640.10:FF:000005">
    <property type="entry name" value="Glycine dehydrogenase (decarboxylating), mitochondrial"/>
    <property type="match status" value="1"/>
</dbReference>
<dbReference type="GO" id="GO:0030170">
    <property type="term" value="F:pyridoxal phosphate binding"/>
    <property type="evidence" value="ECO:0007669"/>
    <property type="project" value="TreeGrafter"/>
</dbReference>
<evidence type="ECO:0000256" key="4">
    <source>
        <dbReference type="ARBA" id="ARBA00022898"/>
    </source>
</evidence>
<dbReference type="FunFam" id="3.90.1150.10:FF:000025">
    <property type="entry name" value="Glycine cleavage system P protein"/>
    <property type="match status" value="1"/>
</dbReference>
<evidence type="ECO:0000256" key="6">
    <source>
        <dbReference type="ARBA" id="ARBA00046415"/>
    </source>
</evidence>
<dbReference type="InterPro" id="IPR015421">
    <property type="entry name" value="PyrdxlP-dep_Trfase_major"/>
</dbReference>
<organism evidence="12 13">
    <name type="scientific">Tolypothrix tenuis PCC 7101</name>
    <dbReference type="NCBI Taxonomy" id="231146"/>
    <lineage>
        <taxon>Bacteria</taxon>
        <taxon>Bacillati</taxon>
        <taxon>Cyanobacteriota</taxon>
        <taxon>Cyanophyceae</taxon>
        <taxon>Nostocales</taxon>
        <taxon>Tolypothrichaceae</taxon>
        <taxon>Tolypothrix</taxon>
    </lineage>
</organism>
<proteinExistence type="inferred from homology"/>
<dbReference type="InterPro" id="IPR020581">
    <property type="entry name" value="GDC_P"/>
</dbReference>
<dbReference type="PANTHER" id="PTHR11773:SF1">
    <property type="entry name" value="GLYCINE DEHYDROGENASE (DECARBOXYLATING), MITOCHONDRIAL"/>
    <property type="match status" value="1"/>
</dbReference>
<name>A0A1Z4MVQ1_9CYAN</name>
<dbReference type="HAMAP" id="MF_00711">
    <property type="entry name" value="GcvP"/>
    <property type="match status" value="1"/>
</dbReference>
<dbReference type="InterPro" id="IPR015422">
    <property type="entry name" value="PyrdxlP-dep_Trfase_small"/>
</dbReference>
<keyword evidence="13" id="KW-1185">Reference proteome</keyword>
<dbReference type="InterPro" id="IPR015424">
    <property type="entry name" value="PyrdxlP-dep_Trfase"/>
</dbReference>
<dbReference type="Proteomes" id="UP000218785">
    <property type="component" value="Chromosome"/>
</dbReference>
<evidence type="ECO:0000256" key="3">
    <source>
        <dbReference type="ARBA" id="ARBA00010756"/>
    </source>
</evidence>
<comment type="subunit">
    <text evidence="6">Homodimer. The glycine cleavage system is composed of four proteins: P, T, L and H.</text>
</comment>
<dbReference type="RefSeq" id="WP_096574546.1">
    <property type="nucleotide sequence ID" value="NZ_CAWNJS010000001.1"/>
</dbReference>